<dbReference type="Pfam" id="PF00413">
    <property type="entry name" value="Peptidase_M10"/>
    <property type="match status" value="1"/>
</dbReference>
<dbReference type="PANTHER" id="PTHR10201:SF291">
    <property type="entry name" value="MATRIX METALLOPROTEINASE 1, ISOFORM C-RELATED"/>
    <property type="match status" value="1"/>
</dbReference>
<dbReference type="SMART" id="SM00235">
    <property type="entry name" value="ZnMc"/>
    <property type="match status" value="1"/>
</dbReference>
<dbReference type="InParanoid" id="E9HPA4"/>
<dbReference type="PANTHER" id="PTHR10201">
    <property type="entry name" value="MATRIX METALLOPROTEINASE"/>
    <property type="match status" value="1"/>
</dbReference>
<dbReference type="GO" id="GO:0008270">
    <property type="term" value="F:zinc ion binding"/>
    <property type="evidence" value="ECO:0007669"/>
    <property type="project" value="InterPro"/>
</dbReference>
<feature type="binding site" evidence="9">
    <location>
        <position position="197"/>
    </location>
    <ligand>
        <name>Zn(2+)</name>
        <dbReference type="ChEBI" id="CHEBI:29105"/>
        <label>1</label>
    </ligand>
</feature>
<feature type="binding site" description="in inhibited form" evidence="9">
    <location>
        <position position="91"/>
    </location>
    <ligand>
        <name>Zn(2+)</name>
        <dbReference type="ChEBI" id="CHEBI:29105"/>
        <label>2</label>
        <note>catalytic</note>
    </ligand>
</feature>
<evidence type="ECO:0000256" key="2">
    <source>
        <dbReference type="ARBA" id="ARBA00022670"/>
    </source>
</evidence>
<dbReference type="EMBL" id="GL732704">
    <property type="protein sequence ID" value="EFX66406.1"/>
    <property type="molecule type" value="Genomic_DNA"/>
</dbReference>
<dbReference type="InterPro" id="IPR002477">
    <property type="entry name" value="Peptidoglycan-bd-like"/>
</dbReference>
<dbReference type="GO" id="GO:0031012">
    <property type="term" value="C:extracellular matrix"/>
    <property type="evidence" value="ECO:0007669"/>
    <property type="project" value="InterPro"/>
</dbReference>
<evidence type="ECO:0000256" key="8">
    <source>
        <dbReference type="PIRSR" id="PIRSR621190-1"/>
    </source>
</evidence>
<dbReference type="SUPFAM" id="SSF47090">
    <property type="entry name" value="PGBD-like"/>
    <property type="match status" value="1"/>
</dbReference>
<evidence type="ECO:0000256" key="4">
    <source>
        <dbReference type="ARBA" id="ARBA00022729"/>
    </source>
</evidence>
<evidence type="ECO:0000256" key="5">
    <source>
        <dbReference type="ARBA" id="ARBA00022801"/>
    </source>
</evidence>
<evidence type="ECO:0000256" key="6">
    <source>
        <dbReference type="ARBA" id="ARBA00022833"/>
    </source>
</evidence>
<comment type="cofactor">
    <cofactor evidence="9">
        <name>Ca(2+)</name>
        <dbReference type="ChEBI" id="CHEBI:29108"/>
    </cofactor>
    <text evidence="9">Can bind about 5 Ca(2+) ions per subunit.</text>
</comment>
<evidence type="ECO:0000259" key="11">
    <source>
        <dbReference type="PROSITE" id="PS50871"/>
    </source>
</evidence>
<evidence type="ECO:0000256" key="3">
    <source>
        <dbReference type="ARBA" id="ARBA00022723"/>
    </source>
</evidence>
<dbReference type="GO" id="GO:0006508">
    <property type="term" value="P:proteolysis"/>
    <property type="evidence" value="ECO:0007669"/>
    <property type="project" value="UniProtKB-KW"/>
</dbReference>
<feature type="signal peptide" evidence="10">
    <location>
        <begin position="1"/>
        <end position="16"/>
    </location>
</feature>
<keyword evidence="7" id="KW-0482">Metalloprotease</keyword>
<dbReference type="GO" id="GO:0005615">
    <property type="term" value="C:extracellular space"/>
    <property type="evidence" value="ECO:0000318"/>
    <property type="project" value="GO_Central"/>
</dbReference>
<dbReference type="InterPro" id="IPR036365">
    <property type="entry name" value="PGBD-like_sf"/>
</dbReference>
<dbReference type="KEGG" id="dpx:DAPPUDRAFT_229419"/>
<feature type="chain" id="PRO_5003238479" evidence="10">
    <location>
        <begin position="17"/>
        <end position="538"/>
    </location>
</feature>
<dbReference type="PRINTS" id="PR00138">
    <property type="entry name" value="MATRIXIN"/>
</dbReference>
<sequence length="538" mass="60985">MLRFFNVLSLVTLVNADNRLISNDLQATMYLANYGYLIPALKNISSSNALLFLVSKEAYRHAIAEFQSLAGLEPTGILNEKTLEWMNKPRCGVPDRDYHAPSAATPPLTRRKRFSVEDRNRWTKKHLTYDIKTYTSQLSSSEVDHEIARAFKLWENASVLTFTQVTTGQADIVIRRSTVVLTAKATWAFTFWLTRSHLFMEARLIFTSTNLLHVAVHEIGHSLGLFHSTVPSSVMYFTDKSYDPHFKLSEDDISAIQHLYGKNERSNGGYSEGNYHDNSDKEFKELKKQLEETTSIVEDLKSKLNGILGKDSIPFIRHRHFIVKIYLNSLEATRKPVDIGRIPTSCEDLQRMGNTLNGVFLVKRSKKMETIYCDFSPNGKKLETWIGTADVKSAPTYFYVTRNFSLSSDVGPIPFHLALVNAGNAMDLKTGIFTAPKSGTYFFSFTGMANFPQSSSSLLRLGVGFFLNVRQVGRSFVDEANSVNFQKSQLTLQSTFGLNEGDRIWLQIIFMASGVSLYDNEWHYTHFTGFILDEDLSF</sequence>
<gene>
    <name evidence="12" type="ORF">DAPPUDRAFT_229419</name>
</gene>
<dbReference type="Pfam" id="PF01471">
    <property type="entry name" value="PG_binding_1"/>
    <property type="match status" value="1"/>
</dbReference>
<dbReference type="Gene3D" id="2.60.120.40">
    <property type="match status" value="1"/>
</dbReference>
<keyword evidence="3 9" id="KW-0479">Metal-binding</keyword>
<dbReference type="Gene3D" id="3.40.390.10">
    <property type="entry name" value="Collagenase (Catalytic Domain)"/>
    <property type="match status" value="1"/>
</dbReference>
<evidence type="ECO:0000256" key="9">
    <source>
        <dbReference type="PIRSR" id="PIRSR621190-2"/>
    </source>
</evidence>
<dbReference type="InterPro" id="IPR024079">
    <property type="entry name" value="MetalloPept_cat_dom_sf"/>
</dbReference>
<organism evidence="12 13">
    <name type="scientific">Daphnia pulex</name>
    <name type="common">Water flea</name>
    <dbReference type="NCBI Taxonomy" id="6669"/>
    <lineage>
        <taxon>Eukaryota</taxon>
        <taxon>Metazoa</taxon>
        <taxon>Ecdysozoa</taxon>
        <taxon>Arthropoda</taxon>
        <taxon>Crustacea</taxon>
        <taxon>Branchiopoda</taxon>
        <taxon>Diplostraca</taxon>
        <taxon>Cladocera</taxon>
        <taxon>Anomopoda</taxon>
        <taxon>Daphniidae</taxon>
        <taxon>Daphnia</taxon>
    </lineage>
</organism>
<dbReference type="SUPFAM" id="SSF49842">
    <property type="entry name" value="TNF-like"/>
    <property type="match status" value="1"/>
</dbReference>
<dbReference type="GO" id="GO:0004222">
    <property type="term" value="F:metalloendopeptidase activity"/>
    <property type="evidence" value="ECO:0007669"/>
    <property type="project" value="InterPro"/>
</dbReference>
<feature type="active site" evidence="8">
    <location>
        <position position="218"/>
    </location>
</feature>
<feature type="binding site" evidence="9">
    <location>
        <position position="221"/>
    </location>
    <ligand>
        <name>Zn(2+)</name>
        <dbReference type="ChEBI" id="CHEBI:29105"/>
        <label>2</label>
        <note>catalytic</note>
    </ligand>
</feature>
<comment type="similarity">
    <text evidence="1">Belongs to the peptidase M10A family.</text>
</comment>
<feature type="binding site" evidence="9">
    <location>
        <position position="235"/>
    </location>
    <ligand>
        <name>Zn(2+)</name>
        <dbReference type="ChEBI" id="CHEBI:29105"/>
        <label>2</label>
        <note>catalytic</note>
    </ligand>
</feature>
<dbReference type="HOGENOM" id="CLU_511194_0_0_1"/>
<dbReference type="InterPro" id="IPR006026">
    <property type="entry name" value="Peptidase_Metallo"/>
</dbReference>
<dbReference type="eggNOG" id="KOG1565">
    <property type="taxonomic scope" value="Eukaryota"/>
</dbReference>
<dbReference type="SMART" id="SM00110">
    <property type="entry name" value="C1Q"/>
    <property type="match status" value="1"/>
</dbReference>
<evidence type="ECO:0000256" key="7">
    <source>
        <dbReference type="ARBA" id="ARBA00023049"/>
    </source>
</evidence>
<dbReference type="InterPro" id="IPR001073">
    <property type="entry name" value="C1q_dom"/>
</dbReference>
<accession>E9HPA4</accession>
<dbReference type="InterPro" id="IPR001818">
    <property type="entry name" value="Pept_M10_metallopeptidase"/>
</dbReference>
<keyword evidence="4 10" id="KW-0732">Signal</keyword>
<dbReference type="AlphaFoldDB" id="E9HPA4"/>
<feature type="binding site" evidence="9">
    <location>
        <position position="227"/>
    </location>
    <ligand>
        <name>Zn(2+)</name>
        <dbReference type="ChEBI" id="CHEBI:29105"/>
        <label>2</label>
        <note>catalytic</note>
    </ligand>
</feature>
<dbReference type="Proteomes" id="UP000000305">
    <property type="component" value="Unassembled WGS sequence"/>
</dbReference>
<evidence type="ECO:0000313" key="12">
    <source>
        <dbReference type="EMBL" id="EFX66406.1"/>
    </source>
</evidence>
<comment type="cofactor">
    <cofactor evidence="9">
        <name>Zn(2+)</name>
        <dbReference type="ChEBI" id="CHEBI:29105"/>
    </cofactor>
    <text evidence="9">Binds 2 Zn(2+) ions per subunit.</text>
</comment>
<keyword evidence="2" id="KW-0645">Protease</keyword>
<dbReference type="Pfam" id="PF00386">
    <property type="entry name" value="C1q"/>
    <property type="match status" value="1"/>
</dbReference>
<evidence type="ECO:0000313" key="13">
    <source>
        <dbReference type="Proteomes" id="UP000000305"/>
    </source>
</evidence>
<keyword evidence="9" id="KW-0106">Calcium</keyword>
<feature type="domain" description="C1q" evidence="11">
    <location>
        <begin position="391"/>
        <end position="538"/>
    </location>
</feature>
<dbReference type="OrthoDB" id="406838at2759"/>
<evidence type="ECO:0000256" key="1">
    <source>
        <dbReference type="ARBA" id="ARBA00010370"/>
    </source>
</evidence>
<keyword evidence="6 9" id="KW-0862">Zinc</keyword>
<dbReference type="InterPro" id="IPR008983">
    <property type="entry name" value="Tumour_necrosis_fac-like_dom"/>
</dbReference>
<feature type="binding site" evidence="9">
    <location>
        <position position="171"/>
    </location>
    <ligand>
        <name>Ca(2+)</name>
        <dbReference type="ChEBI" id="CHEBI:29108"/>
        <label>2</label>
    </ligand>
</feature>
<keyword evidence="5" id="KW-0378">Hydrolase</keyword>
<dbReference type="InterPro" id="IPR021190">
    <property type="entry name" value="Pept_M10A"/>
</dbReference>
<reference evidence="12 13" key="1">
    <citation type="journal article" date="2011" name="Science">
        <title>The ecoresponsive genome of Daphnia pulex.</title>
        <authorList>
            <person name="Colbourne J.K."/>
            <person name="Pfrender M.E."/>
            <person name="Gilbert D."/>
            <person name="Thomas W.K."/>
            <person name="Tucker A."/>
            <person name="Oakley T.H."/>
            <person name="Tokishita S."/>
            <person name="Aerts A."/>
            <person name="Arnold G.J."/>
            <person name="Basu M.K."/>
            <person name="Bauer D.J."/>
            <person name="Caceres C.E."/>
            <person name="Carmel L."/>
            <person name="Casola C."/>
            <person name="Choi J.H."/>
            <person name="Detter J.C."/>
            <person name="Dong Q."/>
            <person name="Dusheyko S."/>
            <person name="Eads B.D."/>
            <person name="Frohlich T."/>
            <person name="Geiler-Samerotte K.A."/>
            <person name="Gerlach D."/>
            <person name="Hatcher P."/>
            <person name="Jogdeo S."/>
            <person name="Krijgsveld J."/>
            <person name="Kriventseva E.V."/>
            <person name="Kultz D."/>
            <person name="Laforsch C."/>
            <person name="Lindquist E."/>
            <person name="Lopez J."/>
            <person name="Manak J.R."/>
            <person name="Muller J."/>
            <person name="Pangilinan J."/>
            <person name="Patwardhan R.P."/>
            <person name="Pitluck S."/>
            <person name="Pritham E.J."/>
            <person name="Rechtsteiner A."/>
            <person name="Rho M."/>
            <person name="Rogozin I.B."/>
            <person name="Sakarya O."/>
            <person name="Salamov A."/>
            <person name="Schaack S."/>
            <person name="Shapiro H."/>
            <person name="Shiga Y."/>
            <person name="Skalitzky C."/>
            <person name="Smith Z."/>
            <person name="Souvorov A."/>
            <person name="Sung W."/>
            <person name="Tang Z."/>
            <person name="Tsuchiya D."/>
            <person name="Tu H."/>
            <person name="Vos H."/>
            <person name="Wang M."/>
            <person name="Wolf Y.I."/>
            <person name="Yamagata H."/>
            <person name="Yamada T."/>
            <person name="Ye Y."/>
            <person name="Shaw J.R."/>
            <person name="Andrews J."/>
            <person name="Crease T.J."/>
            <person name="Tang H."/>
            <person name="Lucas S.M."/>
            <person name="Robertson H.M."/>
            <person name="Bork P."/>
            <person name="Koonin E.V."/>
            <person name="Zdobnov E.M."/>
            <person name="Grigoriev I.V."/>
            <person name="Lynch M."/>
            <person name="Boore J.L."/>
        </authorList>
    </citation>
    <scope>NUCLEOTIDE SEQUENCE [LARGE SCALE GENOMIC DNA]</scope>
</reference>
<proteinExistence type="inferred from homology"/>
<feature type="binding site" evidence="9">
    <location>
        <position position="217"/>
    </location>
    <ligand>
        <name>Zn(2+)</name>
        <dbReference type="ChEBI" id="CHEBI:29105"/>
        <label>2</label>
        <note>catalytic</note>
    </ligand>
</feature>
<protein>
    <submittedName>
        <fullName evidence="12">Matrix metalloproteinase 1</fullName>
    </submittedName>
</protein>
<dbReference type="PROSITE" id="PS50871">
    <property type="entry name" value="C1Q"/>
    <property type="match status" value="1"/>
</dbReference>
<evidence type="ECO:0000256" key="10">
    <source>
        <dbReference type="SAM" id="SignalP"/>
    </source>
</evidence>
<keyword evidence="13" id="KW-1185">Reference proteome</keyword>
<dbReference type="SUPFAM" id="SSF55486">
    <property type="entry name" value="Metalloproteases ('zincins'), catalytic domain"/>
    <property type="match status" value="1"/>
</dbReference>
<name>E9HPA4_DAPPU</name>